<comment type="function">
    <text evidence="11">Proposed to synthesize NOD factor fatty acyl chain. Involved in the synthesis of a highly unsaturated fatty acid moiety, which forms part of a lipo-oligosaccharide that is responsible for host specificity.</text>
</comment>
<dbReference type="EMBL" id="HBFX01014737">
    <property type="protein sequence ID" value="CAD8954298.1"/>
    <property type="molecule type" value="Transcribed_RNA"/>
</dbReference>
<feature type="chain" id="PRO_5030772849" description="Nodulation protein E" evidence="16">
    <location>
        <begin position="20"/>
        <end position="522"/>
    </location>
</feature>
<evidence type="ECO:0000256" key="9">
    <source>
        <dbReference type="ARBA" id="ARBA00022989"/>
    </source>
</evidence>
<evidence type="ECO:0000256" key="13">
    <source>
        <dbReference type="ARBA" id="ARBA00041756"/>
    </source>
</evidence>
<evidence type="ECO:0000256" key="8">
    <source>
        <dbReference type="ARBA" id="ARBA00022692"/>
    </source>
</evidence>
<dbReference type="EC" id="2.3.1.41" evidence="3"/>
<sequence length="522" mass="53366">MMTRVIALALVVVAAPVMGFAPAGLPPRLGGGLRGSQAASASSPRPAPRKGRAMVTVMADGTMPNKKVLVTGLGCLSSVGKDKEEFFANIFDGKIGPDKLPEWADDFPCNVAGQLDGFTPAAWYGNKKEAKRQSRYMNMCVAGSKLALEDAKLDKDAIEDKARFGIFIGSAIGGSDFYEDASKKWAKHSSYANVEKGKPWGDATFAGRSEVYKGPEHLEGSKFTFEGFKKISPFIVPAFIMNSGSGVAAVEVDAQGPNYCIGGYGGDGAGGAMSIGQAARFLSTGECDVFIAGGSEAFLTPAMMAGFNKLDQLATGASPVTAPFSKKAGGYLVGEAAGVLCLETAEHLDKRKGEAYCQLAGFGTSHEVVADEELGLCAPPTAGAVAQAISKALERAGVAADDVGYVCAHGSGVASHDEAEIEGLKRVFGDRAEAGGGLRVSGIKGQTGNCVSASAGLEAAVCAYAIKHGKVPGTLTLDPSEAVGGLDYLAGESSAEAGGLKAAVSLNMGLGGQASALVFTPC</sequence>
<feature type="region of interest" description="Disordered" evidence="15">
    <location>
        <begin position="32"/>
        <end position="52"/>
    </location>
</feature>
<protein>
    <recommendedName>
        <fullName evidence="12">Nodulation protein E</fullName>
        <ecNumber evidence="3">2.3.1.41</ecNumber>
    </recommendedName>
    <alternativeName>
        <fullName evidence="13">Host-specificity of nodulation protein B</fullName>
    </alternativeName>
</protein>
<keyword evidence="10" id="KW-0472">Membrane</keyword>
<evidence type="ECO:0000256" key="7">
    <source>
        <dbReference type="ARBA" id="ARBA00022679"/>
    </source>
</evidence>
<keyword evidence="4" id="KW-0536">Nodulation</keyword>
<evidence type="ECO:0000313" key="18">
    <source>
        <dbReference type="EMBL" id="CAD8954298.1"/>
    </source>
</evidence>
<comment type="similarity">
    <text evidence="2 14">Belongs to the thiolase-like superfamily. Beta-ketoacyl-ACP synthases family.</text>
</comment>
<evidence type="ECO:0000256" key="3">
    <source>
        <dbReference type="ARBA" id="ARBA00013191"/>
    </source>
</evidence>
<evidence type="ECO:0000256" key="15">
    <source>
        <dbReference type="SAM" id="MobiDB-lite"/>
    </source>
</evidence>
<evidence type="ECO:0000259" key="17">
    <source>
        <dbReference type="PROSITE" id="PS52004"/>
    </source>
</evidence>
<dbReference type="Pfam" id="PF02801">
    <property type="entry name" value="Ketoacyl-synt_C"/>
    <property type="match status" value="1"/>
</dbReference>
<keyword evidence="7 14" id="KW-0808">Transferase</keyword>
<feature type="compositionally biased region" description="Low complexity" evidence="15">
    <location>
        <begin position="35"/>
        <end position="44"/>
    </location>
</feature>
<dbReference type="InterPro" id="IPR020841">
    <property type="entry name" value="PKS_Beta-ketoAc_synthase_dom"/>
</dbReference>
<evidence type="ECO:0000256" key="16">
    <source>
        <dbReference type="SAM" id="SignalP"/>
    </source>
</evidence>
<evidence type="ECO:0000256" key="10">
    <source>
        <dbReference type="ARBA" id="ARBA00023136"/>
    </source>
</evidence>
<evidence type="ECO:0000256" key="5">
    <source>
        <dbReference type="ARBA" id="ARBA00022475"/>
    </source>
</evidence>
<name>A0A7S1GXL4_HEMAN</name>
<keyword evidence="8" id="KW-0812">Transmembrane</keyword>
<keyword evidence="16" id="KW-0732">Signal</keyword>
<proteinExistence type="inferred from homology"/>
<dbReference type="InterPro" id="IPR016039">
    <property type="entry name" value="Thiolase-like"/>
</dbReference>
<dbReference type="GO" id="GO:0005886">
    <property type="term" value="C:plasma membrane"/>
    <property type="evidence" value="ECO:0007669"/>
    <property type="project" value="UniProtKB-SubCell"/>
</dbReference>
<dbReference type="InterPro" id="IPR014031">
    <property type="entry name" value="Ketoacyl_synth_C"/>
</dbReference>
<dbReference type="PANTHER" id="PTHR11712:SF352">
    <property type="entry name" value="3-OXOACYL-[ACYL-CARRIER-PROTEIN] SYNTHASE"/>
    <property type="match status" value="1"/>
</dbReference>
<comment type="subcellular location">
    <subcellularLocation>
        <location evidence="1">Cell inner membrane</location>
    </subcellularLocation>
</comment>
<dbReference type="SUPFAM" id="SSF53901">
    <property type="entry name" value="Thiolase-like"/>
    <property type="match status" value="2"/>
</dbReference>
<organism evidence="18">
    <name type="scientific">Hemiselmis andersenii</name>
    <name type="common">Cryptophyte alga</name>
    <dbReference type="NCBI Taxonomy" id="464988"/>
    <lineage>
        <taxon>Eukaryota</taxon>
        <taxon>Cryptophyceae</taxon>
        <taxon>Cryptomonadales</taxon>
        <taxon>Hemiselmidaceae</taxon>
        <taxon>Hemiselmis</taxon>
    </lineage>
</organism>
<keyword evidence="9" id="KW-1133">Transmembrane helix</keyword>
<dbReference type="GO" id="GO:0004315">
    <property type="term" value="F:3-oxoacyl-[acyl-carrier-protein] synthase activity"/>
    <property type="evidence" value="ECO:0007669"/>
    <property type="project" value="UniProtKB-EC"/>
</dbReference>
<dbReference type="InterPro" id="IPR014030">
    <property type="entry name" value="Ketoacyl_synth_N"/>
</dbReference>
<evidence type="ECO:0000256" key="4">
    <source>
        <dbReference type="ARBA" id="ARBA00022458"/>
    </source>
</evidence>
<evidence type="ECO:0000256" key="2">
    <source>
        <dbReference type="ARBA" id="ARBA00008467"/>
    </source>
</evidence>
<accession>A0A7S1GXL4</accession>
<dbReference type="InterPro" id="IPR000794">
    <property type="entry name" value="Beta-ketoacyl_synthase"/>
</dbReference>
<evidence type="ECO:0000256" key="12">
    <source>
        <dbReference type="ARBA" id="ARBA00039445"/>
    </source>
</evidence>
<keyword evidence="5" id="KW-1003">Cell membrane</keyword>
<keyword evidence="6" id="KW-0997">Cell inner membrane</keyword>
<dbReference type="Pfam" id="PF00109">
    <property type="entry name" value="ketoacyl-synt"/>
    <property type="match status" value="1"/>
</dbReference>
<evidence type="ECO:0000256" key="14">
    <source>
        <dbReference type="RuleBase" id="RU003694"/>
    </source>
</evidence>
<dbReference type="PROSITE" id="PS52004">
    <property type="entry name" value="KS3_2"/>
    <property type="match status" value="1"/>
</dbReference>
<evidence type="ECO:0000256" key="1">
    <source>
        <dbReference type="ARBA" id="ARBA00004533"/>
    </source>
</evidence>
<feature type="domain" description="Ketosynthase family 3 (KS3)" evidence="17">
    <location>
        <begin position="65"/>
        <end position="521"/>
    </location>
</feature>
<evidence type="ECO:0000256" key="11">
    <source>
        <dbReference type="ARBA" id="ARBA00037576"/>
    </source>
</evidence>
<dbReference type="CDD" id="cd00834">
    <property type="entry name" value="KAS_I_II"/>
    <property type="match status" value="1"/>
</dbReference>
<dbReference type="AlphaFoldDB" id="A0A7S1GXL4"/>
<reference evidence="18" key="1">
    <citation type="submission" date="2021-01" db="EMBL/GenBank/DDBJ databases">
        <authorList>
            <person name="Corre E."/>
            <person name="Pelletier E."/>
            <person name="Niang G."/>
            <person name="Scheremetjew M."/>
            <person name="Finn R."/>
            <person name="Kale V."/>
            <person name="Holt S."/>
            <person name="Cochrane G."/>
            <person name="Meng A."/>
            <person name="Brown T."/>
            <person name="Cohen L."/>
        </authorList>
    </citation>
    <scope>NUCLEOTIDE SEQUENCE</scope>
    <source>
        <strain evidence="18">CCMP644</strain>
    </source>
</reference>
<dbReference type="SMART" id="SM00825">
    <property type="entry name" value="PKS_KS"/>
    <property type="match status" value="1"/>
</dbReference>
<feature type="signal peptide" evidence="16">
    <location>
        <begin position="1"/>
        <end position="19"/>
    </location>
</feature>
<evidence type="ECO:0000256" key="6">
    <source>
        <dbReference type="ARBA" id="ARBA00022519"/>
    </source>
</evidence>
<dbReference type="PANTHER" id="PTHR11712">
    <property type="entry name" value="POLYKETIDE SYNTHASE-RELATED"/>
    <property type="match status" value="1"/>
</dbReference>
<dbReference type="GO" id="GO:0006633">
    <property type="term" value="P:fatty acid biosynthetic process"/>
    <property type="evidence" value="ECO:0007669"/>
    <property type="project" value="TreeGrafter"/>
</dbReference>
<gene>
    <name evidence="18" type="ORF">HAND00432_LOCUS8835</name>
</gene>
<dbReference type="Gene3D" id="3.40.47.10">
    <property type="match status" value="1"/>
</dbReference>